<sequence>KAKATELGVSVIYNADQTAAFFEYLPSKTLHRTGDKTVWVRCGGKSKERATVMHLGDSNGKKFPPFIVFKAKPSTVPQRREANARLRNGFGITVWNEVGPLEQHDNVQAHGNAKCAGSTLLSIGILKYYFG</sequence>
<evidence type="ECO:0000313" key="2">
    <source>
        <dbReference type="Proteomes" id="UP000688947"/>
    </source>
</evidence>
<proteinExistence type="predicted"/>
<dbReference type="AlphaFoldDB" id="A0A8T1UBZ6"/>
<name>A0A8T1UBZ6_9STRA</name>
<protein>
    <submittedName>
        <fullName evidence="1">Uncharacterized protein</fullName>
    </submittedName>
</protein>
<gene>
    <name evidence="1" type="ORF">JG687_00008568</name>
</gene>
<dbReference type="VEuPathDB" id="FungiDB:PC110_g23114"/>
<dbReference type="EMBL" id="JAENGZ010000416">
    <property type="protein sequence ID" value="KAG6959812.1"/>
    <property type="molecule type" value="Genomic_DNA"/>
</dbReference>
<organism evidence="1 2">
    <name type="scientific">Phytophthora cactorum</name>
    <dbReference type="NCBI Taxonomy" id="29920"/>
    <lineage>
        <taxon>Eukaryota</taxon>
        <taxon>Sar</taxon>
        <taxon>Stramenopiles</taxon>
        <taxon>Oomycota</taxon>
        <taxon>Peronosporomycetes</taxon>
        <taxon>Peronosporales</taxon>
        <taxon>Peronosporaceae</taxon>
        <taxon>Phytophthora</taxon>
    </lineage>
</organism>
<comment type="caution">
    <text evidence="1">The sequence shown here is derived from an EMBL/GenBank/DDBJ whole genome shotgun (WGS) entry which is preliminary data.</text>
</comment>
<evidence type="ECO:0000313" key="1">
    <source>
        <dbReference type="EMBL" id="KAG6959812.1"/>
    </source>
</evidence>
<accession>A0A8T1UBZ6</accession>
<dbReference type="Proteomes" id="UP000688947">
    <property type="component" value="Unassembled WGS sequence"/>
</dbReference>
<reference evidence="1" key="1">
    <citation type="submission" date="2021-01" db="EMBL/GenBank/DDBJ databases">
        <title>Phytophthora aleatoria, a newly-described species from Pinus radiata is distinct from Phytophthora cactorum isolates based on comparative genomics.</title>
        <authorList>
            <person name="Mcdougal R."/>
            <person name="Panda P."/>
            <person name="Williams N."/>
            <person name="Studholme D.J."/>
        </authorList>
    </citation>
    <scope>NUCLEOTIDE SEQUENCE</scope>
    <source>
        <strain evidence="1">NZFS 3830</strain>
    </source>
</reference>
<dbReference type="OrthoDB" id="96086at2759"/>
<feature type="non-terminal residue" evidence="1">
    <location>
        <position position="131"/>
    </location>
</feature>